<keyword evidence="8 13" id="KW-0829">Tyrosine-protein kinase</keyword>
<evidence type="ECO:0000256" key="1">
    <source>
        <dbReference type="ARBA" id="ARBA00022443"/>
    </source>
</evidence>
<dbReference type="Gene3D" id="3.30.505.10">
    <property type="entry name" value="SH2 domain"/>
    <property type="match status" value="1"/>
</dbReference>
<dbReference type="FunFam" id="3.30.200.20:FF:000053">
    <property type="entry name" value="Tyrosine-protein kinase"/>
    <property type="match status" value="1"/>
</dbReference>
<proteinExistence type="inferred from homology"/>
<dbReference type="InterPro" id="IPR017441">
    <property type="entry name" value="Protein_kinase_ATP_BS"/>
</dbReference>
<evidence type="ECO:0000259" key="17">
    <source>
        <dbReference type="PROSITE" id="PS50011"/>
    </source>
</evidence>
<dbReference type="PROSITE" id="PS50011">
    <property type="entry name" value="PROTEIN_KINASE_DOM"/>
    <property type="match status" value="1"/>
</dbReference>
<evidence type="ECO:0000259" key="15">
    <source>
        <dbReference type="PROSITE" id="PS50001"/>
    </source>
</evidence>
<feature type="compositionally biased region" description="Polar residues" evidence="14">
    <location>
        <begin position="155"/>
        <end position="164"/>
    </location>
</feature>
<dbReference type="PRINTS" id="PR00109">
    <property type="entry name" value="TYRKINASE"/>
</dbReference>
<dbReference type="SUPFAM" id="SSF55550">
    <property type="entry name" value="SH2 domain"/>
    <property type="match status" value="1"/>
</dbReference>
<dbReference type="OrthoDB" id="28230at2759"/>
<evidence type="ECO:0000256" key="7">
    <source>
        <dbReference type="ARBA" id="ARBA00022999"/>
    </source>
</evidence>
<dbReference type="InterPro" id="IPR036860">
    <property type="entry name" value="SH2_dom_sf"/>
</dbReference>
<dbReference type="PROSITE" id="PS50001">
    <property type="entry name" value="SH2"/>
    <property type="match status" value="1"/>
</dbReference>
<evidence type="ECO:0000259" key="16">
    <source>
        <dbReference type="PROSITE" id="PS50002"/>
    </source>
</evidence>
<name>A0A979FRE4_HYAAZ</name>
<dbReference type="GO" id="GO:0004715">
    <property type="term" value="F:non-membrane spanning protein tyrosine kinase activity"/>
    <property type="evidence" value="ECO:0007669"/>
    <property type="project" value="UniProtKB-EC"/>
</dbReference>
<dbReference type="OMA" id="WISFDIA"/>
<dbReference type="GO" id="GO:0002009">
    <property type="term" value="P:morphogenesis of an epithelium"/>
    <property type="evidence" value="ECO:0007669"/>
    <property type="project" value="UniProtKB-ARBA"/>
</dbReference>
<dbReference type="SMART" id="SM00326">
    <property type="entry name" value="SH3"/>
    <property type="match status" value="1"/>
</dbReference>
<dbReference type="Gene3D" id="3.30.200.20">
    <property type="entry name" value="Phosphorylase Kinase, domain 1"/>
    <property type="match status" value="1"/>
</dbReference>
<accession>A0A979FRE4</accession>
<dbReference type="Pfam" id="PF00017">
    <property type="entry name" value="SH2"/>
    <property type="match status" value="1"/>
</dbReference>
<dbReference type="InterPro" id="IPR020635">
    <property type="entry name" value="Tyr_kinase_cat_dom"/>
</dbReference>
<dbReference type="InterPro" id="IPR050198">
    <property type="entry name" value="Non-receptor_tyrosine_kinases"/>
</dbReference>
<dbReference type="PRINTS" id="PR00452">
    <property type="entry name" value="SH3DOMAIN"/>
</dbReference>
<feature type="region of interest" description="Disordered" evidence="14">
    <location>
        <begin position="1"/>
        <end position="22"/>
    </location>
</feature>
<dbReference type="GO" id="GO:0030036">
    <property type="term" value="P:actin cytoskeleton organization"/>
    <property type="evidence" value="ECO:0007669"/>
    <property type="project" value="UniProtKB-ARBA"/>
</dbReference>
<evidence type="ECO:0000256" key="3">
    <source>
        <dbReference type="ARBA" id="ARBA00022679"/>
    </source>
</evidence>
<dbReference type="PROSITE" id="PS50002">
    <property type="entry name" value="SH3"/>
    <property type="match status" value="1"/>
</dbReference>
<gene>
    <name evidence="19" type="primary">LOC108671792</name>
</gene>
<comment type="similarity">
    <text evidence="13">Belongs to the protein kinase superfamily. Tyr protein kinase family.</text>
</comment>
<dbReference type="PROSITE" id="PS00107">
    <property type="entry name" value="PROTEIN_KINASE_ATP"/>
    <property type="match status" value="1"/>
</dbReference>
<dbReference type="PRINTS" id="PR00401">
    <property type="entry name" value="SH2DOMAIN"/>
</dbReference>
<evidence type="ECO:0000256" key="14">
    <source>
        <dbReference type="SAM" id="MobiDB-lite"/>
    </source>
</evidence>
<dbReference type="FunFam" id="1.10.510.10:FF:000399">
    <property type="entry name" value="Tyrosine-protein kinase"/>
    <property type="match status" value="1"/>
</dbReference>
<feature type="domain" description="SH3" evidence="16">
    <location>
        <begin position="192"/>
        <end position="253"/>
    </location>
</feature>
<evidence type="ECO:0000256" key="11">
    <source>
        <dbReference type="PROSITE-ProRule" id="PRU00192"/>
    </source>
</evidence>
<dbReference type="Proteomes" id="UP000694843">
    <property type="component" value="Unplaced"/>
</dbReference>
<evidence type="ECO:0000256" key="12">
    <source>
        <dbReference type="PROSITE-ProRule" id="PRU10141"/>
    </source>
</evidence>
<dbReference type="Gene3D" id="1.10.510.10">
    <property type="entry name" value="Transferase(Phosphotransferase) domain 1"/>
    <property type="match status" value="1"/>
</dbReference>
<dbReference type="InterPro" id="IPR001245">
    <property type="entry name" value="Ser-Thr/Tyr_kinase_cat_dom"/>
</dbReference>
<keyword evidence="18" id="KW-1185">Reference proteome</keyword>
<evidence type="ECO:0000256" key="9">
    <source>
        <dbReference type="ARBA" id="ARBA00051245"/>
    </source>
</evidence>
<feature type="binding site" evidence="12">
    <location>
        <position position="409"/>
    </location>
    <ligand>
        <name>ATP</name>
        <dbReference type="ChEBI" id="CHEBI:30616"/>
    </ligand>
</feature>
<protein>
    <recommendedName>
        <fullName evidence="13">Tyrosine-protein kinase</fullName>
        <ecNumber evidence="13">2.7.10.2</ecNumber>
    </recommendedName>
</protein>
<dbReference type="Pfam" id="PF00018">
    <property type="entry name" value="SH3_1"/>
    <property type="match status" value="1"/>
</dbReference>
<dbReference type="PROSITE" id="PS00109">
    <property type="entry name" value="PROTEIN_KINASE_TYR"/>
    <property type="match status" value="1"/>
</dbReference>
<evidence type="ECO:0000256" key="13">
    <source>
        <dbReference type="RuleBase" id="RU362096"/>
    </source>
</evidence>
<dbReference type="SUPFAM" id="SSF56112">
    <property type="entry name" value="Protein kinase-like (PK-like)"/>
    <property type="match status" value="1"/>
</dbReference>
<dbReference type="Gene3D" id="2.30.30.40">
    <property type="entry name" value="SH3 Domains"/>
    <property type="match status" value="1"/>
</dbReference>
<evidence type="ECO:0000256" key="10">
    <source>
        <dbReference type="PROSITE-ProRule" id="PRU00191"/>
    </source>
</evidence>
<dbReference type="RefSeq" id="XP_047739701.1">
    <property type="nucleotide sequence ID" value="XM_047883745.1"/>
</dbReference>
<evidence type="ECO:0000256" key="6">
    <source>
        <dbReference type="ARBA" id="ARBA00022840"/>
    </source>
</evidence>
<dbReference type="SMART" id="SM00252">
    <property type="entry name" value="SH2"/>
    <property type="match status" value="1"/>
</dbReference>
<keyword evidence="4 12" id="KW-0547">Nucleotide-binding</keyword>
<dbReference type="InterPro" id="IPR008266">
    <property type="entry name" value="Tyr_kinase_AS"/>
</dbReference>
<feature type="domain" description="Protein kinase" evidence="17">
    <location>
        <begin position="381"/>
        <end position="632"/>
    </location>
</feature>
<keyword evidence="2" id="KW-0597">Phosphoprotein</keyword>
<dbReference type="GO" id="GO:0048468">
    <property type="term" value="P:cell development"/>
    <property type="evidence" value="ECO:0007669"/>
    <property type="project" value="UniProtKB-ARBA"/>
</dbReference>
<dbReference type="InterPro" id="IPR000719">
    <property type="entry name" value="Prot_kinase_dom"/>
</dbReference>
<dbReference type="GeneID" id="108671792"/>
<keyword evidence="6 12" id="KW-0067">ATP-binding</keyword>
<dbReference type="SUPFAM" id="SSF50044">
    <property type="entry name" value="SH3-domain"/>
    <property type="match status" value="1"/>
</dbReference>
<evidence type="ECO:0000313" key="19">
    <source>
        <dbReference type="RefSeq" id="XP_047739701.1"/>
    </source>
</evidence>
<dbReference type="InterPro" id="IPR001452">
    <property type="entry name" value="SH3_domain"/>
</dbReference>
<evidence type="ECO:0000313" key="18">
    <source>
        <dbReference type="Proteomes" id="UP000694843"/>
    </source>
</evidence>
<evidence type="ECO:0000256" key="4">
    <source>
        <dbReference type="ARBA" id="ARBA00022741"/>
    </source>
</evidence>
<dbReference type="CDD" id="cd11845">
    <property type="entry name" value="SH3_Src_like"/>
    <property type="match status" value="1"/>
</dbReference>
<dbReference type="SMART" id="SM00219">
    <property type="entry name" value="TyrKc"/>
    <property type="match status" value="1"/>
</dbReference>
<keyword evidence="7 10" id="KW-0727">SH2 domain</keyword>
<dbReference type="CDD" id="cd05034">
    <property type="entry name" value="PTKc_Src_like"/>
    <property type="match status" value="1"/>
</dbReference>
<keyword evidence="1 11" id="KW-0728">SH3 domain</keyword>
<evidence type="ECO:0000256" key="2">
    <source>
        <dbReference type="ARBA" id="ARBA00022553"/>
    </source>
</evidence>
<dbReference type="InterPro" id="IPR036028">
    <property type="entry name" value="SH3-like_dom_sf"/>
</dbReference>
<sequence>MGQACCCPPPTQPPGGPLPAFDPIRGKGDCAGFVQLSGGVAGSNNGPSGVNPRYHPDPSGAAMGGNITPMGTCPPMGVVMAGGVRRPPYTSQQHGVDVIRSNSGQDLAAYRSYLSSLTLRRPSCCRGLPAPGWTNASAAHHHQQTHARMRKDQARSSQRWGPANNCSSAGDGCLLGGGTQYRVGGGAAPGGGVPQLVVAMYTFQGRSAGELSFIKGDRLEVLSETDNDWWLARNLTNNAEGYIPKNHVALATSLECQDWYFGRIARKEAEKLLMDSCNQRGTFLIRLSEQASHGYSLSIRDWDQQKGEHVKHYRIKQTDGGGFFITSAQTFRSLNELVDAYSRNNYGLACLLQHPCARPRPQQWDLSRETKDQWEIERNSLTFLKKLGQGTFGEVWYGTWNNRIEVAIKTLKEGNMRSSAFLEEAAIMKGLRHRNILVLYAVCSKEEPVLIVTEYMKKGALLELLRSDEGKTLKLNDMIYIASQVASGMAYLESKQLIHRDLAARNVLVGESLLCKVADFGLARIIDGEDYCPSTTDSKFPVKWTAPEAMLFNRFTIKSDVWSFGVLLMEIITYGANTYPGMNNREVIDRVQNGYRMPKPPRCPDELYKMMLSCWDKDPDHRPTFDYLHHYFDDYQEEM</sequence>
<dbReference type="AlphaFoldDB" id="A0A979FRE4"/>
<dbReference type="InterPro" id="IPR011009">
    <property type="entry name" value="Kinase-like_dom_sf"/>
</dbReference>
<keyword evidence="3 13" id="KW-0808">Transferase</keyword>
<dbReference type="KEGG" id="hazt:108671792"/>
<feature type="region of interest" description="Disordered" evidence="14">
    <location>
        <begin position="141"/>
        <end position="164"/>
    </location>
</feature>
<reference evidence="19" key="1">
    <citation type="submission" date="2025-08" db="UniProtKB">
        <authorList>
            <consortium name="RefSeq"/>
        </authorList>
    </citation>
    <scope>IDENTIFICATION</scope>
    <source>
        <tissue evidence="19">Whole organism</tissue>
    </source>
</reference>
<dbReference type="GO" id="GO:0007435">
    <property type="term" value="P:salivary gland morphogenesis"/>
    <property type="evidence" value="ECO:0007669"/>
    <property type="project" value="UniProtKB-ARBA"/>
</dbReference>
<dbReference type="GO" id="GO:0005524">
    <property type="term" value="F:ATP binding"/>
    <property type="evidence" value="ECO:0007669"/>
    <property type="project" value="UniProtKB-UniRule"/>
</dbReference>
<evidence type="ECO:0000256" key="8">
    <source>
        <dbReference type="ARBA" id="ARBA00023137"/>
    </source>
</evidence>
<dbReference type="EC" id="2.7.10.2" evidence="13"/>
<evidence type="ECO:0000256" key="5">
    <source>
        <dbReference type="ARBA" id="ARBA00022777"/>
    </source>
</evidence>
<keyword evidence="5 13" id="KW-0418">Kinase</keyword>
<dbReference type="Pfam" id="PF07714">
    <property type="entry name" value="PK_Tyr_Ser-Thr"/>
    <property type="match status" value="1"/>
</dbReference>
<dbReference type="PANTHER" id="PTHR24418">
    <property type="entry name" value="TYROSINE-PROTEIN KINASE"/>
    <property type="match status" value="1"/>
</dbReference>
<organism evidence="18 19">
    <name type="scientific">Hyalella azteca</name>
    <name type="common">Amphipod</name>
    <dbReference type="NCBI Taxonomy" id="294128"/>
    <lineage>
        <taxon>Eukaryota</taxon>
        <taxon>Metazoa</taxon>
        <taxon>Ecdysozoa</taxon>
        <taxon>Arthropoda</taxon>
        <taxon>Crustacea</taxon>
        <taxon>Multicrustacea</taxon>
        <taxon>Malacostraca</taxon>
        <taxon>Eumalacostraca</taxon>
        <taxon>Peracarida</taxon>
        <taxon>Amphipoda</taxon>
        <taxon>Senticaudata</taxon>
        <taxon>Talitrida</taxon>
        <taxon>Talitroidea</taxon>
        <taxon>Hyalellidae</taxon>
        <taxon>Hyalella</taxon>
    </lineage>
</organism>
<comment type="catalytic activity">
    <reaction evidence="9 13">
        <text>L-tyrosyl-[protein] + ATP = O-phospho-L-tyrosyl-[protein] + ADP + H(+)</text>
        <dbReference type="Rhea" id="RHEA:10596"/>
        <dbReference type="Rhea" id="RHEA-COMP:10136"/>
        <dbReference type="Rhea" id="RHEA-COMP:20101"/>
        <dbReference type="ChEBI" id="CHEBI:15378"/>
        <dbReference type="ChEBI" id="CHEBI:30616"/>
        <dbReference type="ChEBI" id="CHEBI:46858"/>
        <dbReference type="ChEBI" id="CHEBI:61978"/>
        <dbReference type="ChEBI" id="CHEBI:456216"/>
        <dbReference type="EC" id="2.7.10.2"/>
    </reaction>
</comment>
<feature type="domain" description="SH2" evidence="15">
    <location>
        <begin position="259"/>
        <end position="356"/>
    </location>
</feature>
<dbReference type="InterPro" id="IPR000980">
    <property type="entry name" value="SH2"/>
</dbReference>